<sequence length="142" mass="16455">MCSSYVKFYIESFFDSGRFGLIEDVCMVDVSSNDDESISNIESNSHDEVPMEIEQHLNELFTDLAPDDNGEVLFDVTTSPIIDMKLYGVDNKMCKSRLKTGMFELIAIPYVSRKRDKEKLFVAEILDVKEENLWLRYMVEQD</sequence>
<gene>
    <name evidence="1" type="ORF">LOTGIDRAFT_161020</name>
</gene>
<evidence type="ECO:0000313" key="1">
    <source>
        <dbReference type="EMBL" id="ESO94771.1"/>
    </source>
</evidence>
<organism evidence="1 2">
    <name type="scientific">Lottia gigantea</name>
    <name type="common">Giant owl limpet</name>
    <dbReference type="NCBI Taxonomy" id="225164"/>
    <lineage>
        <taxon>Eukaryota</taxon>
        <taxon>Metazoa</taxon>
        <taxon>Spiralia</taxon>
        <taxon>Lophotrochozoa</taxon>
        <taxon>Mollusca</taxon>
        <taxon>Gastropoda</taxon>
        <taxon>Patellogastropoda</taxon>
        <taxon>Lottioidea</taxon>
        <taxon>Lottiidae</taxon>
        <taxon>Lottia</taxon>
    </lineage>
</organism>
<evidence type="ECO:0000313" key="2">
    <source>
        <dbReference type="Proteomes" id="UP000030746"/>
    </source>
</evidence>
<dbReference type="RefSeq" id="XP_009054512.1">
    <property type="nucleotide sequence ID" value="XM_009056264.1"/>
</dbReference>
<accession>V4AMC2</accession>
<reference evidence="1 2" key="1">
    <citation type="journal article" date="2013" name="Nature">
        <title>Insights into bilaterian evolution from three spiralian genomes.</title>
        <authorList>
            <person name="Simakov O."/>
            <person name="Marletaz F."/>
            <person name="Cho S.J."/>
            <person name="Edsinger-Gonzales E."/>
            <person name="Havlak P."/>
            <person name="Hellsten U."/>
            <person name="Kuo D.H."/>
            <person name="Larsson T."/>
            <person name="Lv J."/>
            <person name="Arendt D."/>
            <person name="Savage R."/>
            <person name="Osoegawa K."/>
            <person name="de Jong P."/>
            <person name="Grimwood J."/>
            <person name="Chapman J.A."/>
            <person name="Shapiro H."/>
            <person name="Aerts A."/>
            <person name="Otillar R.P."/>
            <person name="Terry A.Y."/>
            <person name="Boore J.L."/>
            <person name="Grigoriev I.V."/>
            <person name="Lindberg D.R."/>
            <person name="Seaver E.C."/>
            <person name="Weisblat D.A."/>
            <person name="Putnam N.H."/>
            <person name="Rokhsar D.S."/>
        </authorList>
    </citation>
    <scope>NUCLEOTIDE SEQUENCE [LARGE SCALE GENOMIC DNA]</scope>
</reference>
<protein>
    <submittedName>
        <fullName evidence="1">Uncharacterized protein</fullName>
    </submittedName>
</protein>
<dbReference type="HOGENOM" id="CLU_1817981_0_0_1"/>
<dbReference type="Proteomes" id="UP000030746">
    <property type="component" value="Unassembled WGS sequence"/>
</dbReference>
<keyword evidence="2" id="KW-1185">Reference proteome</keyword>
<name>V4AMC2_LOTGI</name>
<proteinExistence type="predicted"/>
<dbReference type="KEGG" id="lgi:LOTGIDRAFT_161020"/>
<dbReference type="CTD" id="20238585"/>
<dbReference type="EMBL" id="KB201750">
    <property type="protein sequence ID" value="ESO94771.1"/>
    <property type="molecule type" value="Genomic_DNA"/>
</dbReference>
<dbReference type="AlphaFoldDB" id="V4AMC2"/>
<dbReference type="GeneID" id="20238585"/>